<dbReference type="InterPro" id="IPR047569">
    <property type="entry name" value="CBM56"/>
</dbReference>
<keyword evidence="5 15" id="KW-0378">Hydrolase</keyword>
<dbReference type="SMART" id="SM00495">
    <property type="entry name" value="ChtBD3"/>
    <property type="match status" value="1"/>
</dbReference>
<dbReference type="GO" id="GO:0016020">
    <property type="term" value="C:membrane"/>
    <property type="evidence" value="ECO:0007669"/>
    <property type="project" value="UniProtKB-SubCell"/>
</dbReference>
<evidence type="ECO:0000256" key="2">
    <source>
        <dbReference type="ARBA" id="ARBA00006865"/>
    </source>
</evidence>
<feature type="chain" id="PRO_5020773552" evidence="12">
    <location>
        <begin position="31"/>
        <end position="502"/>
    </location>
</feature>
<dbReference type="EMBL" id="SUMF01000020">
    <property type="protein sequence ID" value="TJZ69788.1"/>
    <property type="molecule type" value="Genomic_DNA"/>
</dbReference>
<sequence length="502" mass="55141">MKTKHNPKLGLLASCLLIAGLAGAPMLTHAAACVAGWVEGNTYAAGTVVSYNGHNYRALVTHTAYVGANWNPAATPSLWADQGVCGGSPTPVPTPAPTPAPTPTPQPTPAPTPVGSYGHQILSSSSVRFYANNAPWADLHYQVNGGAQVNVRMTVSGTNNSYTVSGLPAGAVVRYFLTVGQAAGGAFDTAWTQFNLSGAVTPTPNPTPNPTPTPTPGPNPTPTPTPSDGWHVVWEDTFDGSGQPNSANWNYHVGNGWNPGLGAFQGWGNGEWEWYRPENVYRQNGNLVIRADYADTPTDIAGRQWFQRSGRITTKGKHSWQYGRIEARMALPGRIGTWPAFWMMGASCDDTVTSDYNAPLSRYDIMASNWSSCGEIDIMEHRNTETRTFQNVFWDSRVGVFPWADGQNNERPNNAEAGNVTQFHLYTIEWDANQIRYYIDRETRPTPVHTIDITPANMEEFRKPFHIILNLALSGQFTGWTEPNKADFPLYMYVDYVRVWQR</sequence>
<comment type="similarity">
    <text evidence="3">Belongs to the SKN1/KRE6 family.</text>
</comment>
<dbReference type="AlphaFoldDB" id="A0A4V5MPR9"/>
<evidence type="ECO:0000256" key="6">
    <source>
        <dbReference type="ARBA" id="ARBA00022968"/>
    </source>
</evidence>
<dbReference type="Gene3D" id="2.60.120.200">
    <property type="match status" value="1"/>
</dbReference>
<comment type="caution">
    <text evidence="15">The sequence shown here is derived from an EMBL/GenBank/DDBJ whole genome shotgun (WGS) entry which is preliminary data.</text>
</comment>
<keyword evidence="9" id="KW-0325">Glycoprotein</keyword>
<keyword evidence="7" id="KW-1133">Transmembrane helix</keyword>
<dbReference type="GO" id="GO:0005975">
    <property type="term" value="P:carbohydrate metabolic process"/>
    <property type="evidence" value="ECO:0007669"/>
    <property type="project" value="InterPro"/>
</dbReference>
<protein>
    <submittedName>
        <fullName evidence="15">Glycosyl hydrolase family protein</fullName>
    </submittedName>
</protein>
<dbReference type="CDD" id="cd08023">
    <property type="entry name" value="GH16_laminarinase_like"/>
    <property type="match status" value="1"/>
</dbReference>
<keyword evidence="8" id="KW-0472">Membrane</keyword>
<dbReference type="Pfam" id="PF02839">
    <property type="entry name" value="CBM_5_12"/>
    <property type="match status" value="1"/>
</dbReference>
<dbReference type="GO" id="GO:0005576">
    <property type="term" value="C:extracellular region"/>
    <property type="evidence" value="ECO:0007669"/>
    <property type="project" value="InterPro"/>
</dbReference>
<feature type="compositionally biased region" description="Pro residues" evidence="11">
    <location>
        <begin position="90"/>
        <end position="112"/>
    </location>
</feature>
<comment type="subcellular location">
    <subcellularLocation>
        <location evidence="1">Membrane</location>
        <topology evidence="1">Single-pass type II membrane protein</topology>
    </subcellularLocation>
</comment>
<keyword evidence="12" id="KW-0732">Signal</keyword>
<dbReference type="Gene3D" id="2.10.10.20">
    <property type="entry name" value="Carbohydrate-binding module superfamily 5/12"/>
    <property type="match status" value="1"/>
</dbReference>
<feature type="region of interest" description="Disordered" evidence="11">
    <location>
        <begin position="84"/>
        <end position="117"/>
    </location>
</feature>
<dbReference type="InterPro" id="IPR003610">
    <property type="entry name" value="CBM5/12"/>
</dbReference>
<dbReference type="InterPro" id="IPR050546">
    <property type="entry name" value="Glycosyl_Hydrlase_16"/>
</dbReference>
<dbReference type="InterPro" id="IPR036573">
    <property type="entry name" value="CBM_sf_5/12"/>
</dbReference>
<feature type="domain" description="CBM56" evidence="14">
    <location>
        <begin position="107"/>
        <end position="196"/>
    </location>
</feature>
<accession>A0A4V5MPR9</accession>
<evidence type="ECO:0000256" key="4">
    <source>
        <dbReference type="ARBA" id="ARBA00022692"/>
    </source>
</evidence>
<evidence type="ECO:0000256" key="12">
    <source>
        <dbReference type="SAM" id="SignalP"/>
    </source>
</evidence>
<evidence type="ECO:0000259" key="14">
    <source>
        <dbReference type="PROSITE" id="PS52005"/>
    </source>
</evidence>
<dbReference type="SUPFAM" id="SSF51055">
    <property type="entry name" value="Carbohydrate binding domain"/>
    <property type="match status" value="1"/>
</dbReference>
<keyword evidence="16" id="KW-1185">Reference proteome</keyword>
<dbReference type="InterPro" id="IPR005629">
    <property type="entry name" value="Skn1/Kre6/Sbg1"/>
</dbReference>
<dbReference type="PANTHER" id="PTHR10963">
    <property type="entry name" value="GLYCOSYL HYDROLASE-RELATED"/>
    <property type="match status" value="1"/>
</dbReference>
<organism evidence="15 16">
    <name type="scientific">Chitiniphilus eburneus</name>
    <dbReference type="NCBI Taxonomy" id="2571148"/>
    <lineage>
        <taxon>Bacteria</taxon>
        <taxon>Pseudomonadati</taxon>
        <taxon>Pseudomonadota</taxon>
        <taxon>Betaproteobacteria</taxon>
        <taxon>Neisseriales</taxon>
        <taxon>Chitinibacteraceae</taxon>
        <taxon>Chitiniphilus</taxon>
    </lineage>
</organism>
<evidence type="ECO:0000256" key="1">
    <source>
        <dbReference type="ARBA" id="ARBA00004606"/>
    </source>
</evidence>
<keyword evidence="6" id="KW-0735">Signal-anchor</keyword>
<dbReference type="Pfam" id="PF00722">
    <property type="entry name" value="Glyco_hydro_16"/>
    <property type="match status" value="1"/>
</dbReference>
<dbReference type="GO" id="GO:0004553">
    <property type="term" value="F:hydrolase activity, hydrolyzing O-glycosyl compounds"/>
    <property type="evidence" value="ECO:0007669"/>
    <property type="project" value="InterPro"/>
</dbReference>
<dbReference type="RefSeq" id="WP_136774225.1">
    <property type="nucleotide sequence ID" value="NZ_CP156074.1"/>
</dbReference>
<name>A0A4V5MPR9_9NEIS</name>
<evidence type="ECO:0000256" key="10">
    <source>
        <dbReference type="ARBA" id="ARBA00023316"/>
    </source>
</evidence>
<dbReference type="PROSITE" id="PS52005">
    <property type="entry name" value="CBM56"/>
    <property type="match status" value="1"/>
</dbReference>
<dbReference type="CDD" id="cd12214">
    <property type="entry name" value="ChiA1_BD"/>
    <property type="match status" value="1"/>
</dbReference>
<keyword evidence="10" id="KW-0961">Cell wall biogenesis/degradation</keyword>
<dbReference type="GO" id="GO:0030246">
    <property type="term" value="F:carbohydrate binding"/>
    <property type="evidence" value="ECO:0007669"/>
    <property type="project" value="UniProtKB-UniRule"/>
</dbReference>
<evidence type="ECO:0000256" key="7">
    <source>
        <dbReference type="ARBA" id="ARBA00022989"/>
    </source>
</evidence>
<evidence type="ECO:0000259" key="13">
    <source>
        <dbReference type="PROSITE" id="PS51762"/>
    </source>
</evidence>
<dbReference type="PANTHER" id="PTHR10963:SF55">
    <property type="entry name" value="GLYCOSIDE HYDROLASE FAMILY 16 PROTEIN"/>
    <property type="match status" value="1"/>
</dbReference>
<evidence type="ECO:0000256" key="5">
    <source>
        <dbReference type="ARBA" id="ARBA00022801"/>
    </source>
</evidence>
<evidence type="ECO:0000256" key="9">
    <source>
        <dbReference type="ARBA" id="ARBA00023180"/>
    </source>
</evidence>
<feature type="region of interest" description="Disordered" evidence="11">
    <location>
        <begin position="198"/>
        <end position="228"/>
    </location>
</feature>
<evidence type="ECO:0000313" key="15">
    <source>
        <dbReference type="EMBL" id="TJZ69788.1"/>
    </source>
</evidence>
<dbReference type="InterPro" id="IPR013320">
    <property type="entry name" value="ConA-like_dom_sf"/>
</dbReference>
<dbReference type="Pfam" id="PF22184">
    <property type="entry name" value="CBM_56"/>
    <property type="match status" value="1"/>
</dbReference>
<dbReference type="SUPFAM" id="SSF49899">
    <property type="entry name" value="Concanavalin A-like lectins/glucanases"/>
    <property type="match status" value="1"/>
</dbReference>
<reference evidence="15 16" key="1">
    <citation type="submission" date="2019-04" db="EMBL/GenBank/DDBJ databases">
        <title>Chitiniphilus eburnea sp. nov., a novel chitinolytic bacterium isolated from aquaculture sludge.</title>
        <authorList>
            <person name="Sheng M."/>
        </authorList>
    </citation>
    <scope>NUCLEOTIDE SEQUENCE [LARGE SCALE GENOMIC DNA]</scope>
    <source>
        <strain evidence="15 16">HX-2-15</strain>
    </source>
</reference>
<dbReference type="InterPro" id="IPR000757">
    <property type="entry name" value="Beta-glucanase-like"/>
</dbReference>
<proteinExistence type="inferred from homology"/>
<dbReference type="OrthoDB" id="9809583at2"/>
<dbReference type="PROSITE" id="PS51762">
    <property type="entry name" value="GH16_2"/>
    <property type="match status" value="1"/>
</dbReference>
<feature type="compositionally biased region" description="Pro residues" evidence="11">
    <location>
        <begin position="203"/>
        <end position="225"/>
    </location>
</feature>
<feature type="signal peptide" evidence="12">
    <location>
        <begin position="1"/>
        <end position="30"/>
    </location>
</feature>
<evidence type="ECO:0000256" key="8">
    <source>
        <dbReference type="ARBA" id="ARBA00023136"/>
    </source>
</evidence>
<evidence type="ECO:0000256" key="3">
    <source>
        <dbReference type="ARBA" id="ARBA00010962"/>
    </source>
</evidence>
<dbReference type="Pfam" id="PF03935">
    <property type="entry name" value="SKN1_KRE6_Sbg1"/>
    <property type="match status" value="1"/>
</dbReference>
<keyword evidence="4" id="KW-0812">Transmembrane</keyword>
<comment type="similarity">
    <text evidence="2">Belongs to the glycosyl hydrolase 16 family.</text>
</comment>
<evidence type="ECO:0000256" key="11">
    <source>
        <dbReference type="SAM" id="MobiDB-lite"/>
    </source>
</evidence>
<feature type="domain" description="GH16" evidence="13">
    <location>
        <begin position="214"/>
        <end position="502"/>
    </location>
</feature>
<dbReference type="Proteomes" id="UP000310016">
    <property type="component" value="Unassembled WGS sequence"/>
</dbReference>
<evidence type="ECO:0000313" key="16">
    <source>
        <dbReference type="Proteomes" id="UP000310016"/>
    </source>
</evidence>
<gene>
    <name evidence="15" type="ORF">FAZ21_14835</name>
</gene>